<gene>
    <name evidence="1" type="ORF">DC345_07265</name>
</gene>
<reference evidence="1 2" key="1">
    <citation type="submission" date="2018-04" db="EMBL/GenBank/DDBJ databases">
        <title>Paenibacillus taichungensis Genome sequencing and assembly.</title>
        <authorList>
            <person name="Xu J."/>
            <person name="Rensing C."/>
            <person name="Mazhar H.S."/>
        </authorList>
    </citation>
    <scope>NUCLEOTIDE SEQUENCE [LARGE SCALE GENOMIC DNA]</scope>
    <source>
        <strain evidence="1 2">NC1</strain>
    </source>
</reference>
<dbReference type="PROSITE" id="PS51257">
    <property type="entry name" value="PROKAR_LIPOPROTEIN"/>
    <property type="match status" value="1"/>
</dbReference>
<organism evidence="1 2">
    <name type="scientific">Paenibacillus taichungensis</name>
    <dbReference type="NCBI Taxonomy" id="484184"/>
    <lineage>
        <taxon>Bacteria</taxon>
        <taxon>Bacillati</taxon>
        <taxon>Bacillota</taxon>
        <taxon>Bacilli</taxon>
        <taxon>Bacillales</taxon>
        <taxon>Paenibacillaceae</taxon>
        <taxon>Paenibacillus</taxon>
    </lineage>
</organism>
<evidence type="ECO:0000313" key="1">
    <source>
        <dbReference type="EMBL" id="RAW16894.1"/>
    </source>
</evidence>
<name>A0A329QWS9_9BACL</name>
<comment type="caution">
    <text evidence="1">The sequence shown here is derived from an EMBL/GenBank/DDBJ whole genome shotgun (WGS) entry which is preliminary data.</text>
</comment>
<dbReference type="RefSeq" id="WP_113052547.1">
    <property type="nucleotide sequence ID" value="NZ_QEVW01000005.1"/>
</dbReference>
<proteinExistence type="predicted"/>
<dbReference type="AlphaFoldDB" id="A0A329QWS9"/>
<evidence type="ECO:0000313" key="2">
    <source>
        <dbReference type="Proteomes" id="UP000250642"/>
    </source>
</evidence>
<dbReference type="Proteomes" id="UP000250642">
    <property type="component" value="Unassembled WGS sequence"/>
</dbReference>
<dbReference type="EMBL" id="QEVW01000005">
    <property type="protein sequence ID" value="RAW16894.1"/>
    <property type="molecule type" value="Genomic_DNA"/>
</dbReference>
<evidence type="ECO:0008006" key="3">
    <source>
        <dbReference type="Google" id="ProtNLM"/>
    </source>
</evidence>
<sequence>MKGFSIFLCTVLSIILISGCGTKVSSPGSNSSTDWAYNFVVWNDDIYEILNEEIKSEEIDKEIGEVRKNSDFEGTYGDGFSNKYPVGTKLFKIKKVKTSEYIAIQIEEGIYLKAEDKGKYGGK</sequence>
<accession>A0A329QWS9</accession>
<protein>
    <recommendedName>
        <fullName evidence="3">Lipoprotein</fullName>
    </recommendedName>
</protein>